<feature type="transmembrane region" description="Helical" evidence="2">
    <location>
        <begin position="176"/>
        <end position="198"/>
    </location>
</feature>
<dbReference type="EMBL" id="KZ678434">
    <property type="protein sequence ID" value="PSR87037.1"/>
    <property type="molecule type" value="Genomic_DNA"/>
</dbReference>
<evidence type="ECO:0000313" key="4">
    <source>
        <dbReference type="Proteomes" id="UP000241462"/>
    </source>
</evidence>
<keyword evidence="2" id="KW-0812">Transmembrane</keyword>
<dbReference type="Proteomes" id="UP000241462">
    <property type="component" value="Unassembled WGS sequence"/>
</dbReference>
<evidence type="ECO:0000256" key="1">
    <source>
        <dbReference type="SAM" id="MobiDB-lite"/>
    </source>
</evidence>
<evidence type="ECO:0000313" key="3">
    <source>
        <dbReference type="EMBL" id="PSR87037.1"/>
    </source>
</evidence>
<sequence>MVAVEQDWFVWFRVGARIEILRCKRQIAGPRWREASPRQGEQDQWATQGAASERARQRPKHGWAAPWAAKGGPRRCNIVLTHRPVVRLPALPFLLEVHGTFLAVLVLVGRGSHAEEMTASTIGDSCQVVADRHATRGEEPARTGKRRHISAAQSQDKVVWLNLGQAECVRTEGRKLLAFGGILFLSLVSLVPFSRIFCEYKVQ</sequence>
<dbReference type="AlphaFoldDB" id="A0A2T3A921"/>
<proteinExistence type="predicted"/>
<gene>
    <name evidence="3" type="ORF">BD289DRAFT_244853</name>
</gene>
<keyword evidence="2" id="KW-0472">Membrane</keyword>
<protein>
    <submittedName>
        <fullName evidence="3">Uncharacterized protein</fullName>
    </submittedName>
</protein>
<keyword evidence="4" id="KW-1185">Reference proteome</keyword>
<dbReference type="InParanoid" id="A0A2T3A921"/>
<name>A0A2T3A921_9PEZI</name>
<reference evidence="3 4" key="1">
    <citation type="journal article" date="2018" name="Mycol. Prog.">
        <title>Coniella lustricola, a new species from submerged detritus.</title>
        <authorList>
            <person name="Raudabaugh D.B."/>
            <person name="Iturriaga T."/>
            <person name="Carver A."/>
            <person name="Mondo S."/>
            <person name="Pangilinan J."/>
            <person name="Lipzen A."/>
            <person name="He G."/>
            <person name="Amirebrahimi M."/>
            <person name="Grigoriev I.V."/>
            <person name="Miller A.N."/>
        </authorList>
    </citation>
    <scope>NUCLEOTIDE SEQUENCE [LARGE SCALE GENOMIC DNA]</scope>
    <source>
        <strain evidence="3 4">B22-T-1</strain>
    </source>
</reference>
<feature type="region of interest" description="Disordered" evidence="1">
    <location>
        <begin position="31"/>
        <end position="65"/>
    </location>
</feature>
<evidence type="ECO:0000256" key="2">
    <source>
        <dbReference type="SAM" id="Phobius"/>
    </source>
</evidence>
<accession>A0A2T3A921</accession>
<organism evidence="3 4">
    <name type="scientific">Coniella lustricola</name>
    <dbReference type="NCBI Taxonomy" id="2025994"/>
    <lineage>
        <taxon>Eukaryota</taxon>
        <taxon>Fungi</taxon>
        <taxon>Dikarya</taxon>
        <taxon>Ascomycota</taxon>
        <taxon>Pezizomycotina</taxon>
        <taxon>Sordariomycetes</taxon>
        <taxon>Sordariomycetidae</taxon>
        <taxon>Diaporthales</taxon>
        <taxon>Schizoparmaceae</taxon>
        <taxon>Coniella</taxon>
    </lineage>
</organism>
<keyword evidence="2" id="KW-1133">Transmembrane helix</keyword>